<keyword evidence="3" id="KW-0378">Hydrolase</keyword>
<evidence type="ECO:0000313" key="13">
    <source>
        <dbReference type="EnsemblMetazoa" id="SCAU012051-PA"/>
    </source>
</evidence>
<accession>A0A1I8PXN4</accession>
<dbReference type="Pfam" id="PF00112">
    <property type="entry name" value="Peptidase_C1"/>
    <property type="match status" value="1"/>
</dbReference>
<organism evidence="13 14">
    <name type="scientific">Stomoxys calcitrans</name>
    <name type="common">Stable fly</name>
    <name type="synonym">Conops calcitrans</name>
    <dbReference type="NCBI Taxonomy" id="35570"/>
    <lineage>
        <taxon>Eukaryota</taxon>
        <taxon>Metazoa</taxon>
        <taxon>Ecdysozoa</taxon>
        <taxon>Arthropoda</taxon>
        <taxon>Hexapoda</taxon>
        <taxon>Insecta</taxon>
        <taxon>Pterygota</taxon>
        <taxon>Neoptera</taxon>
        <taxon>Endopterygota</taxon>
        <taxon>Diptera</taxon>
        <taxon>Brachycera</taxon>
        <taxon>Muscomorpha</taxon>
        <taxon>Muscoidea</taxon>
        <taxon>Muscidae</taxon>
        <taxon>Stomoxys</taxon>
    </lineage>
</organism>
<dbReference type="EC" id="3.4.22.15" evidence="8"/>
<dbReference type="PANTHER" id="PTHR12411">
    <property type="entry name" value="CYSTEINE PROTEASE FAMILY C1-RELATED"/>
    <property type="match status" value="1"/>
</dbReference>
<evidence type="ECO:0000256" key="9">
    <source>
        <dbReference type="ARBA" id="ARBA00063237"/>
    </source>
</evidence>
<evidence type="ECO:0000256" key="8">
    <source>
        <dbReference type="ARBA" id="ARBA00038911"/>
    </source>
</evidence>
<evidence type="ECO:0000256" key="10">
    <source>
        <dbReference type="SAM" id="SignalP"/>
    </source>
</evidence>
<dbReference type="InterPro" id="IPR000668">
    <property type="entry name" value="Peptidase_C1A_C"/>
</dbReference>
<evidence type="ECO:0000256" key="4">
    <source>
        <dbReference type="ARBA" id="ARBA00022807"/>
    </source>
</evidence>
<proteinExistence type="inferred from homology"/>
<dbReference type="GO" id="GO:0004197">
    <property type="term" value="F:cysteine-type endopeptidase activity"/>
    <property type="evidence" value="ECO:0007669"/>
    <property type="project" value="UniProtKB-EC"/>
</dbReference>
<dbReference type="OrthoDB" id="10253408at2759"/>
<keyword evidence="2" id="KW-0645">Protease</keyword>
<dbReference type="VEuPathDB" id="VectorBase:SCAU012051"/>
<keyword evidence="4" id="KW-0788">Thiol protease</keyword>
<evidence type="ECO:0000313" key="14">
    <source>
        <dbReference type="Proteomes" id="UP000095300"/>
    </source>
</evidence>
<dbReference type="PROSITE" id="PS00139">
    <property type="entry name" value="THIOL_PROTEASE_CYS"/>
    <property type="match status" value="1"/>
</dbReference>
<dbReference type="CDD" id="cd02248">
    <property type="entry name" value="Peptidase_C1A"/>
    <property type="match status" value="1"/>
</dbReference>
<evidence type="ECO:0000256" key="3">
    <source>
        <dbReference type="ARBA" id="ARBA00022801"/>
    </source>
</evidence>
<dbReference type="InterPro" id="IPR000169">
    <property type="entry name" value="Pept_cys_AS"/>
</dbReference>
<comment type="subunit">
    <text evidence="9">Dimer of a heavy and a light chain linked by disulfide bonds.</text>
</comment>
<dbReference type="InterPro" id="IPR013128">
    <property type="entry name" value="Peptidase_C1A"/>
</dbReference>
<dbReference type="Gene3D" id="3.90.70.10">
    <property type="entry name" value="Cysteine proteinases"/>
    <property type="match status" value="1"/>
</dbReference>
<dbReference type="PROSITE" id="PS00640">
    <property type="entry name" value="THIOL_PROTEASE_ASN"/>
    <property type="match status" value="1"/>
</dbReference>
<dbReference type="SMART" id="SM00645">
    <property type="entry name" value="Pept_C1"/>
    <property type="match status" value="1"/>
</dbReference>
<comment type="similarity">
    <text evidence="1">Belongs to the peptidase C1 family.</text>
</comment>
<protein>
    <recommendedName>
        <fullName evidence="8">cathepsin L</fullName>
        <ecNumber evidence="8">3.4.22.15</ecNumber>
    </recommendedName>
</protein>
<dbReference type="InterPro" id="IPR039417">
    <property type="entry name" value="Peptidase_C1A_papain-like"/>
</dbReference>
<dbReference type="AlphaFoldDB" id="A0A1I8PXN4"/>
<dbReference type="InterPro" id="IPR025660">
    <property type="entry name" value="Pept_his_AS"/>
</dbReference>
<evidence type="ECO:0000256" key="6">
    <source>
        <dbReference type="ARBA" id="ARBA00023157"/>
    </source>
</evidence>
<dbReference type="SUPFAM" id="SSF54001">
    <property type="entry name" value="Cysteine proteinases"/>
    <property type="match status" value="1"/>
</dbReference>
<reference evidence="13" key="1">
    <citation type="submission" date="2020-05" db="UniProtKB">
        <authorList>
            <consortium name="EnsemblMetazoa"/>
        </authorList>
    </citation>
    <scope>IDENTIFICATION</scope>
    <source>
        <strain evidence="13">USDA</strain>
    </source>
</reference>
<dbReference type="InterPro" id="IPR013201">
    <property type="entry name" value="Prot_inhib_I29"/>
</dbReference>
<feature type="chain" id="PRO_5018642542" description="cathepsin L" evidence="10">
    <location>
        <begin position="18"/>
        <end position="339"/>
    </location>
</feature>
<keyword evidence="10" id="KW-0732">Signal</keyword>
<dbReference type="GO" id="GO:0006508">
    <property type="term" value="P:proteolysis"/>
    <property type="evidence" value="ECO:0007669"/>
    <property type="project" value="UniProtKB-KW"/>
</dbReference>
<dbReference type="InterPro" id="IPR025661">
    <property type="entry name" value="Pept_asp_AS"/>
</dbReference>
<evidence type="ECO:0000259" key="12">
    <source>
        <dbReference type="SMART" id="SM00848"/>
    </source>
</evidence>
<dbReference type="SMART" id="SM00848">
    <property type="entry name" value="Inhibitor_I29"/>
    <property type="match status" value="1"/>
</dbReference>
<comment type="catalytic activity">
    <reaction evidence="7">
        <text>Specificity close to that of papain. As compared to cathepsin B, cathepsin L exhibits higher activity toward protein substrates, but has little activity on Z-Arg-Arg-NHMec, and no peptidyl-dipeptidase activity.</text>
        <dbReference type="EC" id="3.4.22.15"/>
    </reaction>
</comment>
<keyword evidence="5" id="KW-0865">Zymogen</keyword>
<feature type="domain" description="Cathepsin propeptide inhibitor" evidence="12">
    <location>
        <begin position="28"/>
        <end position="88"/>
    </location>
</feature>
<gene>
    <name evidence="13" type="primary">106082224</name>
</gene>
<dbReference type="KEGG" id="scac:106082224"/>
<evidence type="ECO:0000256" key="1">
    <source>
        <dbReference type="ARBA" id="ARBA00008455"/>
    </source>
</evidence>
<feature type="domain" description="Peptidase C1A papain C-terminal" evidence="11">
    <location>
        <begin position="121"/>
        <end position="338"/>
    </location>
</feature>
<dbReference type="STRING" id="35570.A0A1I8PXN4"/>
<evidence type="ECO:0000259" key="11">
    <source>
        <dbReference type="SMART" id="SM00645"/>
    </source>
</evidence>
<evidence type="ECO:0000256" key="2">
    <source>
        <dbReference type="ARBA" id="ARBA00022670"/>
    </source>
</evidence>
<dbReference type="PRINTS" id="PR00705">
    <property type="entry name" value="PAPAIN"/>
</dbReference>
<dbReference type="Pfam" id="PF08246">
    <property type="entry name" value="Inhibitor_I29"/>
    <property type="match status" value="1"/>
</dbReference>
<dbReference type="EnsemblMetazoa" id="SCAU012051-RA">
    <property type="protein sequence ID" value="SCAU012051-PA"/>
    <property type="gene ID" value="SCAU012051"/>
</dbReference>
<dbReference type="InterPro" id="IPR038765">
    <property type="entry name" value="Papain-like_cys_pep_sf"/>
</dbReference>
<evidence type="ECO:0000256" key="7">
    <source>
        <dbReference type="ARBA" id="ARBA00036319"/>
    </source>
</evidence>
<keyword evidence="6" id="KW-1015">Disulfide bond</keyword>
<dbReference type="FunFam" id="3.90.70.10:FF:000006">
    <property type="entry name" value="Cathepsin S"/>
    <property type="match status" value="1"/>
</dbReference>
<dbReference type="PROSITE" id="PS00639">
    <property type="entry name" value="THIOL_PROTEASE_HIS"/>
    <property type="match status" value="1"/>
</dbReference>
<name>A0A1I8PXN4_STOCA</name>
<dbReference type="Proteomes" id="UP000095300">
    <property type="component" value="Unassembled WGS sequence"/>
</dbReference>
<keyword evidence="14" id="KW-1185">Reference proteome</keyword>
<evidence type="ECO:0000256" key="5">
    <source>
        <dbReference type="ARBA" id="ARBA00023145"/>
    </source>
</evidence>
<feature type="signal peptide" evidence="10">
    <location>
        <begin position="1"/>
        <end position="17"/>
    </location>
</feature>
<sequence>MNPSILVFLALVALIHAAPPTSNIKIQWQTFKLQHHKQFNSEIEERIRMNVFEENHQKILKHNELYAKGKVFYKLELNQFADLMQHEYKSMMNGFNHTAYKAAMHKGSMGSTFMPPANVALMEEMDWRSKGGVTPVKNQGQCGSCWSFSATGALEGQYFRKSGNLVSLSEQNLVDCTTSYGNNGCGGGWPSSAFQYIADNGGIDTEDSYPYEAVNDNCRYNANSVGATDSGFVSIPPGDEESLKQAVATTGPVSIAIDASLQSFQFYSGGVYYDPSCSSENLDHAVLAVGYGTDSASGLDYWLVKNSWDTTWGDGGYIKIARNQGNHCGVATAASFPTV</sequence>